<dbReference type="SUPFAM" id="SSF46785">
    <property type="entry name" value="Winged helix' DNA-binding domain"/>
    <property type="match status" value="1"/>
</dbReference>
<evidence type="ECO:0000313" key="1">
    <source>
        <dbReference type="EMBL" id="QNO55992.1"/>
    </source>
</evidence>
<dbReference type="EMBL" id="MT631638">
    <property type="protein sequence ID" value="QNO55992.1"/>
    <property type="molecule type" value="Genomic_DNA"/>
</dbReference>
<dbReference type="InterPro" id="IPR036388">
    <property type="entry name" value="WH-like_DNA-bd_sf"/>
</dbReference>
<accession>A0A7G9Z6V8</accession>
<dbReference type="Gene3D" id="1.10.10.10">
    <property type="entry name" value="Winged helix-like DNA-binding domain superfamily/Winged helix DNA-binding domain"/>
    <property type="match status" value="1"/>
</dbReference>
<dbReference type="InterPro" id="IPR036390">
    <property type="entry name" value="WH_DNA-bd_sf"/>
</dbReference>
<evidence type="ECO:0008006" key="2">
    <source>
        <dbReference type="Google" id="ProtNLM"/>
    </source>
</evidence>
<name>A0A7G9Z6V8_9EURY</name>
<sequence length="107" mass="12557">MGVLSQSQRHRDKYRCDVRKSEFTEEFLDGLNLNERQKKAVESIKTEKKITRSEYEKMFGISERTANRELSDLVKLSIFNKIGKGPNVYYELTKISPNLAKRCLILR</sequence>
<gene>
    <name evidence="1" type="ORF">DPHACCJJ_00007</name>
</gene>
<protein>
    <recommendedName>
        <fullName evidence="2">HTH deoR-type domain-containing protein</fullName>
    </recommendedName>
</protein>
<reference evidence="1" key="1">
    <citation type="submission" date="2020-06" db="EMBL/GenBank/DDBJ databases">
        <title>Unique genomic features of the anaerobic methanotrophic archaea.</title>
        <authorList>
            <person name="Chadwick G.L."/>
            <person name="Skennerton C.T."/>
            <person name="Laso-Perez R."/>
            <person name="Leu A.O."/>
            <person name="Speth D.R."/>
            <person name="Yu H."/>
            <person name="Morgan-Lang C."/>
            <person name="Hatzenpichler R."/>
            <person name="Goudeau D."/>
            <person name="Malmstrom R."/>
            <person name="Brazelton W.J."/>
            <person name="Woyke T."/>
            <person name="Hallam S.J."/>
            <person name="Tyson G.W."/>
            <person name="Wegener G."/>
            <person name="Boetius A."/>
            <person name="Orphan V."/>
        </authorList>
    </citation>
    <scope>NUCLEOTIDE SEQUENCE</scope>
</reference>
<proteinExistence type="predicted"/>
<dbReference type="AlphaFoldDB" id="A0A7G9Z6V8"/>
<organism evidence="1">
    <name type="scientific">Candidatus Methanophaga sp. ANME-1 ERB7</name>
    <dbReference type="NCBI Taxonomy" id="2759913"/>
    <lineage>
        <taxon>Archaea</taxon>
        <taxon>Methanobacteriati</taxon>
        <taxon>Methanobacteriota</taxon>
        <taxon>Stenosarchaea group</taxon>
        <taxon>Methanomicrobia</taxon>
        <taxon>Candidatus Methanophagales</taxon>
        <taxon>Candidatus Methanophagaceae</taxon>
        <taxon>Candidatus Methanophaga</taxon>
    </lineage>
</organism>